<dbReference type="PANTHER" id="PTHR10492:SF101">
    <property type="entry name" value="ATP-DEPENDENT DNA HELICASE"/>
    <property type="match status" value="1"/>
</dbReference>
<evidence type="ECO:0000259" key="3">
    <source>
        <dbReference type="Pfam" id="PF21530"/>
    </source>
</evidence>
<dbReference type="GO" id="GO:0000723">
    <property type="term" value="P:telomere maintenance"/>
    <property type="evidence" value="ECO:0007669"/>
    <property type="project" value="InterPro"/>
</dbReference>
<reference evidence="4 6" key="2">
    <citation type="journal article" date="2014" name="BMC Genomics">
        <title>An improved genome release (version Mt4.0) for the model legume Medicago truncatula.</title>
        <authorList>
            <person name="Tang H."/>
            <person name="Krishnakumar V."/>
            <person name="Bidwell S."/>
            <person name="Rosen B."/>
            <person name="Chan A."/>
            <person name="Zhou S."/>
            <person name="Gentzbittel L."/>
            <person name="Childs K.L."/>
            <person name="Yandell M."/>
            <person name="Gundlach H."/>
            <person name="Mayer K.F."/>
            <person name="Schwartz D.C."/>
            <person name="Town C.D."/>
        </authorList>
    </citation>
    <scope>GENOME REANNOTATION</scope>
    <source>
        <strain evidence="4">A17</strain>
        <strain evidence="5 6">cv. Jemalong A17</strain>
    </source>
</reference>
<evidence type="ECO:0000313" key="4">
    <source>
        <dbReference type="EMBL" id="KEH41910.1"/>
    </source>
</evidence>
<proteinExistence type="inferred from homology"/>
<keyword evidence="1" id="KW-0227">DNA damage</keyword>
<feature type="domain" description="DNA helicase Pif1-like 2B" evidence="3">
    <location>
        <begin position="252"/>
        <end position="297"/>
    </location>
</feature>
<dbReference type="GO" id="GO:0006281">
    <property type="term" value="P:DNA repair"/>
    <property type="evidence" value="ECO:0007669"/>
    <property type="project" value="UniProtKB-KW"/>
</dbReference>
<dbReference type="InterPro" id="IPR010285">
    <property type="entry name" value="DNA_helicase_pif1-like_DEAD"/>
</dbReference>
<evidence type="ECO:0000256" key="1">
    <source>
        <dbReference type="RuleBase" id="RU363044"/>
    </source>
</evidence>
<reference evidence="5" key="3">
    <citation type="submission" date="2015-04" db="UniProtKB">
        <authorList>
            <consortium name="EnsemblPlants"/>
        </authorList>
    </citation>
    <scope>IDENTIFICATION</scope>
    <source>
        <strain evidence="5">cv. Jemalong A17</strain>
    </source>
</reference>
<keyword evidence="1" id="KW-0234">DNA repair</keyword>
<dbReference type="EC" id="5.6.2.3" evidence="1"/>
<keyword evidence="1" id="KW-0233">DNA recombination</keyword>
<dbReference type="Pfam" id="PF05970">
    <property type="entry name" value="PIF1"/>
    <property type="match status" value="1"/>
</dbReference>
<dbReference type="HOGENOM" id="CLU_001324_14_1_1"/>
<dbReference type="InterPro" id="IPR027417">
    <property type="entry name" value="P-loop_NTPase"/>
</dbReference>
<dbReference type="GO" id="GO:0006310">
    <property type="term" value="P:DNA recombination"/>
    <property type="evidence" value="ECO:0007669"/>
    <property type="project" value="UniProtKB-KW"/>
</dbReference>
<organism evidence="4 6">
    <name type="scientific">Medicago truncatula</name>
    <name type="common">Barrel medic</name>
    <name type="synonym">Medicago tribuloides</name>
    <dbReference type="NCBI Taxonomy" id="3880"/>
    <lineage>
        <taxon>Eukaryota</taxon>
        <taxon>Viridiplantae</taxon>
        <taxon>Streptophyta</taxon>
        <taxon>Embryophyta</taxon>
        <taxon>Tracheophyta</taxon>
        <taxon>Spermatophyta</taxon>
        <taxon>Magnoliopsida</taxon>
        <taxon>eudicotyledons</taxon>
        <taxon>Gunneridae</taxon>
        <taxon>Pentapetalae</taxon>
        <taxon>rosids</taxon>
        <taxon>fabids</taxon>
        <taxon>Fabales</taxon>
        <taxon>Fabaceae</taxon>
        <taxon>Papilionoideae</taxon>
        <taxon>50 kb inversion clade</taxon>
        <taxon>NPAAA clade</taxon>
        <taxon>Hologalegina</taxon>
        <taxon>IRL clade</taxon>
        <taxon>Trifolieae</taxon>
        <taxon>Medicago</taxon>
    </lineage>
</organism>
<protein>
    <recommendedName>
        <fullName evidence="1">ATP-dependent DNA helicase</fullName>
        <ecNumber evidence="1">5.6.2.3</ecNumber>
    </recommendedName>
</protein>
<feature type="domain" description="DNA helicase Pif1-like DEAD-box helicase" evidence="2">
    <location>
        <begin position="17"/>
        <end position="206"/>
    </location>
</feature>
<dbReference type="InterPro" id="IPR049163">
    <property type="entry name" value="Pif1-like_2B_dom"/>
</dbReference>
<keyword evidence="1" id="KW-0067">ATP-binding</keyword>
<sequence>MDNDVAENTRKALHSLSGKTFIWRALSSALRSKGEIVLTVASSGIAALLIPGGRTTHSRFCIPFNVDECSTCTIKPKSPLAQLIIRAKLIIWDEASMMHKHFFEAVDRTLRECLKDHNNGRTDIPFGGKVVVLGGDFRQILPVVPKGTRPDVVYASINSSKLWRHCEVLTLTTNMRLLHGCSPDEVQERTYFAKWVLGIEDGCIGEVSDDRIQVNNYVLSLIPGEERTYLSYDSVIADTASVNRPDDIHTPEFLNTINSSGLPNHKITLKVGVPIMLLRNLDITAGLCNGTRLIVTKMGRYVIEGRVISGSNVGEKVYIPRLSLTPSDTRIPFKFQRRQFPIALCFAMTIKKKSGTIT</sequence>
<dbReference type="Proteomes" id="UP000002051">
    <property type="component" value="Unassembled WGS sequence"/>
</dbReference>
<comment type="similarity">
    <text evidence="1">Belongs to the helicase family.</text>
</comment>
<comment type="catalytic activity">
    <reaction evidence="1">
        <text>ATP + H2O = ADP + phosphate + H(+)</text>
        <dbReference type="Rhea" id="RHEA:13065"/>
        <dbReference type="ChEBI" id="CHEBI:15377"/>
        <dbReference type="ChEBI" id="CHEBI:15378"/>
        <dbReference type="ChEBI" id="CHEBI:30616"/>
        <dbReference type="ChEBI" id="CHEBI:43474"/>
        <dbReference type="ChEBI" id="CHEBI:456216"/>
        <dbReference type="EC" id="5.6.2.3"/>
    </reaction>
</comment>
<gene>
    <name evidence="4" type="ordered locus">MTR_1g057360</name>
</gene>
<dbReference type="GO" id="GO:0005524">
    <property type="term" value="F:ATP binding"/>
    <property type="evidence" value="ECO:0007669"/>
    <property type="project" value="UniProtKB-KW"/>
</dbReference>
<dbReference type="EMBL" id="CM001217">
    <property type="protein sequence ID" value="KEH41910.1"/>
    <property type="molecule type" value="Genomic_DNA"/>
</dbReference>
<accession>A0A072VV09</accession>
<dbReference type="EnsemblPlants" id="KEH41910">
    <property type="protein sequence ID" value="KEH41910"/>
    <property type="gene ID" value="MTR_1g057360"/>
</dbReference>
<dbReference type="SUPFAM" id="SSF52540">
    <property type="entry name" value="P-loop containing nucleoside triphosphate hydrolases"/>
    <property type="match status" value="2"/>
</dbReference>
<dbReference type="GO" id="GO:0016787">
    <property type="term" value="F:hydrolase activity"/>
    <property type="evidence" value="ECO:0007669"/>
    <property type="project" value="UniProtKB-KW"/>
</dbReference>
<name>A0A072VV09_MEDTR</name>
<comment type="cofactor">
    <cofactor evidence="1">
        <name>Mg(2+)</name>
        <dbReference type="ChEBI" id="CHEBI:18420"/>
    </cofactor>
</comment>
<evidence type="ECO:0000313" key="5">
    <source>
        <dbReference type="EnsemblPlants" id="KEH41910"/>
    </source>
</evidence>
<evidence type="ECO:0000259" key="2">
    <source>
        <dbReference type="Pfam" id="PF05970"/>
    </source>
</evidence>
<evidence type="ECO:0000313" key="6">
    <source>
        <dbReference type="Proteomes" id="UP000002051"/>
    </source>
</evidence>
<dbReference type="PANTHER" id="PTHR10492">
    <property type="match status" value="1"/>
</dbReference>
<dbReference type="GO" id="GO:0043139">
    <property type="term" value="F:5'-3' DNA helicase activity"/>
    <property type="evidence" value="ECO:0007669"/>
    <property type="project" value="UniProtKB-EC"/>
</dbReference>
<keyword evidence="1" id="KW-0547">Nucleotide-binding</keyword>
<keyword evidence="1 4" id="KW-0347">Helicase</keyword>
<dbReference type="AlphaFoldDB" id="A0A072VV09"/>
<keyword evidence="6" id="KW-1185">Reference proteome</keyword>
<dbReference type="Gene3D" id="3.40.50.300">
    <property type="entry name" value="P-loop containing nucleotide triphosphate hydrolases"/>
    <property type="match status" value="1"/>
</dbReference>
<dbReference type="Pfam" id="PF21530">
    <property type="entry name" value="Pif1_2B_dom"/>
    <property type="match status" value="1"/>
</dbReference>
<reference evidence="4 6" key="1">
    <citation type="journal article" date="2011" name="Nature">
        <title>The Medicago genome provides insight into the evolution of rhizobial symbioses.</title>
        <authorList>
            <person name="Young N.D."/>
            <person name="Debelle F."/>
            <person name="Oldroyd G.E."/>
            <person name="Geurts R."/>
            <person name="Cannon S.B."/>
            <person name="Udvardi M.K."/>
            <person name="Benedito V.A."/>
            <person name="Mayer K.F."/>
            <person name="Gouzy J."/>
            <person name="Schoof H."/>
            <person name="Van de Peer Y."/>
            <person name="Proost S."/>
            <person name="Cook D.R."/>
            <person name="Meyers B.C."/>
            <person name="Spannagl M."/>
            <person name="Cheung F."/>
            <person name="De Mita S."/>
            <person name="Krishnakumar V."/>
            <person name="Gundlach H."/>
            <person name="Zhou S."/>
            <person name="Mudge J."/>
            <person name="Bharti A.K."/>
            <person name="Murray J.D."/>
            <person name="Naoumkina M.A."/>
            <person name="Rosen B."/>
            <person name="Silverstein K.A."/>
            <person name="Tang H."/>
            <person name="Rombauts S."/>
            <person name="Zhao P.X."/>
            <person name="Zhou P."/>
            <person name="Barbe V."/>
            <person name="Bardou P."/>
            <person name="Bechner M."/>
            <person name="Bellec A."/>
            <person name="Berger A."/>
            <person name="Berges H."/>
            <person name="Bidwell S."/>
            <person name="Bisseling T."/>
            <person name="Choisne N."/>
            <person name="Couloux A."/>
            <person name="Denny R."/>
            <person name="Deshpande S."/>
            <person name="Dai X."/>
            <person name="Doyle J.J."/>
            <person name="Dudez A.M."/>
            <person name="Farmer A.D."/>
            <person name="Fouteau S."/>
            <person name="Franken C."/>
            <person name="Gibelin C."/>
            <person name="Gish J."/>
            <person name="Goldstein S."/>
            <person name="Gonzalez A.J."/>
            <person name="Green P.J."/>
            <person name="Hallab A."/>
            <person name="Hartog M."/>
            <person name="Hua A."/>
            <person name="Humphray S.J."/>
            <person name="Jeong D.H."/>
            <person name="Jing Y."/>
            <person name="Jocker A."/>
            <person name="Kenton S.M."/>
            <person name="Kim D.J."/>
            <person name="Klee K."/>
            <person name="Lai H."/>
            <person name="Lang C."/>
            <person name="Lin S."/>
            <person name="Macmil S.L."/>
            <person name="Magdelenat G."/>
            <person name="Matthews L."/>
            <person name="McCorrison J."/>
            <person name="Monaghan E.L."/>
            <person name="Mun J.H."/>
            <person name="Najar F.Z."/>
            <person name="Nicholson C."/>
            <person name="Noirot C."/>
            <person name="O'Bleness M."/>
            <person name="Paule C.R."/>
            <person name="Poulain J."/>
            <person name="Prion F."/>
            <person name="Qin B."/>
            <person name="Qu C."/>
            <person name="Retzel E.F."/>
            <person name="Riddle C."/>
            <person name="Sallet E."/>
            <person name="Samain S."/>
            <person name="Samson N."/>
            <person name="Sanders I."/>
            <person name="Saurat O."/>
            <person name="Scarpelli C."/>
            <person name="Schiex T."/>
            <person name="Segurens B."/>
            <person name="Severin A.J."/>
            <person name="Sherrier D.J."/>
            <person name="Shi R."/>
            <person name="Sims S."/>
            <person name="Singer S.R."/>
            <person name="Sinharoy S."/>
            <person name="Sterck L."/>
            <person name="Viollet A."/>
            <person name="Wang B.B."/>
            <person name="Wang K."/>
            <person name="Wang M."/>
            <person name="Wang X."/>
            <person name="Warfsmann J."/>
            <person name="Weissenbach J."/>
            <person name="White D.D."/>
            <person name="White J.D."/>
            <person name="Wiley G.B."/>
            <person name="Wincker P."/>
            <person name="Xing Y."/>
            <person name="Yang L."/>
            <person name="Yao Z."/>
            <person name="Ying F."/>
            <person name="Zhai J."/>
            <person name="Zhou L."/>
            <person name="Zuber A."/>
            <person name="Denarie J."/>
            <person name="Dixon R.A."/>
            <person name="May G.D."/>
            <person name="Schwartz D.C."/>
            <person name="Rogers J."/>
            <person name="Quetier F."/>
            <person name="Town C.D."/>
            <person name="Roe B.A."/>
        </authorList>
    </citation>
    <scope>NUCLEOTIDE SEQUENCE [LARGE SCALE GENOMIC DNA]</scope>
    <source>
        <strain evidence="4">A17</strain>
        <strain evidence="5 6">cv. Jemalong A17</strain>
    </source>
</reference>
<keyword evidence="1" id="KW-0378">Hydrolase</keyword>